<reference evidence="2" key="2">
    <citation type="journal article" date="2014" name="ISME J.">
        <title>Microbial stratification in low pH oxic and suboxic macroscopic growths along an acid mine drainage.</title>
        <authorList>
            <person name="Mendez-Garcia C."/>
            <person name="Mesa V."/>
            <person name="Sprenger R.R."/>
            <person name="Richter M."/>
            <person name="Diez M.S."/>
            <person name="Solano J."/>
            <person name="Bargiela R."/>
            <person name="Golyshina O.V."/>
            <person name="Manteca A."/>
            <person name="Ramos J.L."/>
            <person name="Gallego J.R."/>
            <person name="Llorente I."/>
            <person name="Martins Dos Santos V.A."/>
            <person name="Jensen O.N."/>
            <person name="Pelaez A.I."/>
            <person name="Sanchez J."/>
            <person name="Ferrer M."/>
        </authorList>
    </citation>
    <scope>NUCLEOTIDE SEQUENCE</scope>
</reference>
<dbReference type="InterPro" id="IPR013815">
    <property type="entry name" value="ATP_grasp_subdomain_1"/>
</dbReference>
<sequence length="172" mass="19198">ERTERENYYTLLSRAGIPIPAAVPDPEAIDGLSIVKLPHATKRLERGFFTVASVAEYRAKSARLIADGVIRPDDLARARIERYVLGPVFNFNYFFSPLVPRSDGLELLGVDERRESSLDGLVRLPAAQQLEMAEAARIPEYTVVGHGTLTVRESILEEVFRLGERFVDAARS</sequence>
<comment type="caution">
    <text evidence="2">The sequence shown here is derived from an EMBL/GenBank/DDBJ whole genome shotgun (WGS) entry which is preliminary data.</text>
</comment>
<dbReference type="GO" id="GO:0005524">
    <property type="term" value="F:ATP binding"/>
    <property type="evidence" value="ECO:0007669"/>
    <property type="project" value="InterPro"/>
</dbReference>
<accession>T1ASU5</accession>
<dbReference type="SUPFAM" id="SSF56059">
    <property type="entry name" value="Glutathione synthetase ATP-binding domain-like"/>
    <property type="match status" value="1"/>
</dbReference>
<name>T1ASU5_9ZZZZ</name>
<dbReference type="InterPro" id="IPR023656">
    <property type="entry name" value="IMP_biosynth_PurP"/>
</dbReference>
<feature type="domain" description="IMP biosynthesis enzyme PurP C-terminal" evidence="1">
    <location>
        <begin position="56"/>
        <end position="171"/>
    </location>
</feature>
<proteinExistence type="predicted"/>
<dbReference type="AlphaFoldDB" id="T1ASU5"/>
<dbReference type="Gene3D" id="3.30.1490.20">
    <property type="entry name" value="ATP-grasp fold, A domain"/>
    <property type="match status" value="1"/>
</dbReference>
<dbReference type="InterPro" id="IPR009720">
    <property type="entry name" value="IMP_biosynth_PurP_C"/>
</dbReference>
<dbReference type="GO" id="GO:0006188">
    <property type="term" value="P:IMP biosynthetic process"/>
    <property type="evidence" value="ECO:0007669"/>
    <property type="project" value="InterPro"/>
</dbReference>
<dbReference type="GO" id="GO:0016879">
    <property type="term" value="F:ligase activity, forming carbon-nitrogen bonds"/>
    <property type="evidence" value="ECO:0007669"/>
    <property type="project" value="InterPro"/>
</dbReference>
<feature type="non-terminal residue" evidence="2">
    <location>
        <position position="172"/>
    </location>
</feature>
<gene>
    <name evidence="2" type="ORF">B1A_09040</name>
</gene>
<evidence type="ECO:0000259" key="1">
    <source>
        <dbReference type="Pfam" id="PF06973"/>
    </source>
</evidence>
<evidence type="ECO:0000313" key="2">
    <source>
        <dbReference type="EMBL" id="EQD63631.1"/>
    </source>
</evidence>
<dbReference type="Gene3D" id="3.30.470.20">
    <property type="entry name" value="ATP-grasp fold, B domain"/>
    <property type="match status" value="1"/>
</dbReference>
<dbReference type="GO" id="GO:0000287">
    <property type="term" value="F:magnesium ion binding"/>
    <property type="evidence" value="ECO:0007669"/>
    <property type="project" value="InterPro"/>
</dbReference>
<dbReference type="Pfam" id="PF06973">
    <property type="entry name" value="DUF1297"/>
    <property type="match status" value="1"/>
</dbReference>
<organism evidence="2">
    <name type="scientific">mine drainage metagenome</name>
    <dbReference type="NCBI Taxonomy" id="410659"/>
    <lineage>
        <taxon>unclassified sequences</taxon>
        <taxon>metagenomes</taxon>
        <taxon>ecological metagenomes</taxon>
    </lineage>
</organism>
<dbReference type="PANTHER" id="PTHR38147:SF1">
    <property type="entry name" value="5-FORMAMINOIMIDAZOLE-4-CARBOXAMIDE-1-(BETA)-D-RIBOFURANOSYL 5'-MONOPHOSPHATE SYNTHETASE"/>
    <property type="match status" value="1"/>
</dbReference>
<protein>
    <submittedName>
        <fullName evidence="2">IMP biosynthesis enzyme PurP domain protein</fullName>
    </submittedName>
</protein>
<dbReference type="EMBL" id="AUZX01006439">
    <property type="protein sequence ID" value="EQD63631.1"/>
    <property type="molecule type" value="Genomic_DNA"/>
</dbReference>
<feature type="non-terminal residue" evidence="2">
    <location>
        <position position="1"/>
    </location>
</feature>
<dbReference type="PANTHER" id="PTHR38147">
    <property type="entry name" value="5-FORMAMINOIMIDAZOLE-4-CARBOXAMIDE-1-(BETA)-D-RIBOFURANOSYL 5'-MONOPHOSPHATE SYNTHETASE-RELATED"/>
    <property type="match status" value="1"/>
</dbReference>
<reference evidence="2" key="1">
    <citation type="submission" date="2013-08" db="EMBL/GenBank/DDBJ databases">
        <authorList>
            <person name="Mendez C."/>
            <person name="Richter M."/>
            <person name="Ferrer M."/>
            <person name="Sanchez J."/>
        </authorList>
    </citation>
    <scope>NUCLEOTIDE SEQUENCE</scope>
</reference>